<dbReference type="InterPro" id="IPR000719">
    <property type="entry name" value="Prot_kinase_dom"/>
</dbReference>
<dbReference type="InterPro" id="IPR011009">
    <property type="entry name" value="Kinase-like_dom_sf"/>
</dbReference>
<evidence type="ECO:0000313" key="11">
    <source>
        <dbReference type="Proteomes" id="UP001498398"/>
    </source>
</evidence>
<feature type="compositionally biased region" description="Polar residues" evidence="8">
    <location>
        <begin position="111"/>
        <end position="127"/>
    </location>
</feature>
<comment type="caution">
    <text evidence="10">The sequence shown here is derived from an EMBL/GenBank/DDBJ whole genome shotgun (WGS) entry which is preliminary data.</text>
</comment>
<dbReference type="PANTHER" id="PTHR47448">
    <property type="entry name" value="DUAL SPECIFICITY MITOGEN-ACTIVATED PROTEIN KINASE KINASE DSOR1-LIKE PROTEIN"/>
    <property type="match status" value="1"/>
</dbReference>
<dbReference type="SMART" id="SM00220">
    <property type="entry name" value="S_TKc"/>
    <property type="match status" value="1"/>
</dbReference>
<dbReference type="Gene3D" id="3.30.200.20">
    <property type="entry name" value="Phosphorylase Kinase, domain 1"/>
    <property type="match status" value="1"/>
</dbReference>
<name>A0ABR1JCM4_9AGAR</name>
<dbReference type="InterPro" id="IPR008271">
    <property type="entry name" value="Ser/Thr_kinase_AS"/>
</dbReference>
<dbReference type="PANTHER" id="PTHR47448:SF1">
    <property type="entry name" value="SERINE_THREONINE-PROTEIN KINASE STE7 HOMOLOG"/>
    <property type="match status" value="1"/>
</dbReference>
<sequence>MSDSPPAQPTSSGLASGPGSLRKKRNFKALQLPTASPIIHTPLPPIPTFPSLLDSVNQAGEDGRPQLPSLVVPDGSPSANGTGNRTNGKLGLGLGYGGYGGGDADLALLTPESSTTQKRNLQVTLMGTLQKMEQERAEEEEEGEEGEESDDDGTEEAHATGEANGSSPSVSTPKKSSPPVSTSTVAPSPSSSLKPKSSRPKLKSRKSSSSKSKIKGSVKPTDLQTISELGMGNGGSVMKVLHVPSGIVIAKKMVLIDAKPSIRKQILRELRILHRASSPYIVSSYGAYLDGDGVNMCICLEFMELGSFDNIYKSPSSPLKGPIPIRIVKRVAESVLEGLVYLYQECGVIHRDIKPSNILLSSSGAIKLCDFGVSGELVNSFANTFVGTSVYMSPERIQGAEYSVKSDVWSLGITLIELAHGRFPFYDSGSSDDDEGEGGRYPDYNDNDDDIPTPYRERPSSQLVRVEEEKEDSDGSTGMTNGNGTAHTGKKEISINGNGPKHTSLGPEPTRLAPAPPPGGPRRPDSLLQAREKDLPPTPTNTNPRAPLNLVPPTRTPRSSLSLPSGAPGAPGIASNNDHARRSSVSSIRSSRRKSKGVSLHGGGMTMSIIELMHQIVQEPAPRLFQSRTREGVNRKVDDETREREKEFPVEADEFVDACLEKDEGTRKMPGELLSFKWIVGNDKHKTQEERLEESMRELRKWSEKLQN</sequence>
<feature type="compositionally biased region" description="Gly residues" evidence="8">
    <location>
        <begin position="90"/>
        <end position="103"/>
    </location>
</feature>
<feature type="compositionally biased region" description="Polar residues" evidence="8">
    <location>
        <begin position="77"/>
        <end position="87"/>
    </location>
</feature>
<dbReference type="PROSITE" id="PS00108">
    <property type="entry name" value="PROTEIN_KINASE_ST"/>
    <property type="match status" value="1"/>
</dbReference>
<dbReference type="SUPFAM" id="SSF56112">
    <property type="entry name" value="Protein kinase-like (PK-like)"/>
    <property type="match status" value="1"/>
</dbReference>
<dbReference type="InterPro" id="IPR017441">
    <property type="entry name" value="Protein_kinase_ATP_BS"/>
</dbReference>
<feature type="compositionally biased region" description="Low complexity" evidence="8">
    <location>
        <begin position="540"/>
        <end position="549"/>
    </location>
</feature>
<keyword evidence="3 7" id="KW-0547">Nucleotide-binding</keyword>
<keyword evidence="5 7" id="KW-0067">ATP-binding</keyword>
<feature type="compositionally biased region" description="Low complexity" evidence="8">
    <location>
        <begin position="166"/>
        <end position="195"/>
    </location>
</feature>
<dbReference type="InterPro" id="IPR050915">
    <property type="entry name" value="MAP_kinase_kinase"/>
</dbReference>
<feature type="compositionally biased region" description="Acidic residues" evidence="8">
    <location>
        <begin position="136"/>
        <end position="154"/>
    </location>
</feature>
<feature type="region of interest" description="Disordered" evidence="8">
    <location>
        <begin position="685"/>
        <end position="708"/>
    </location>
</feature>
<feature type="compositionally biased region" description="Basic residues" evidence="8">
    <location>
        <begin position="196"/>
        <end position="216"/>
    </location>
</feature>
<feature type="domain" description="Protein kinase" evidence="9">
    <location>
        <begin position="223"/>
        <end position="679"/>
    </location>
</feature>
<comment type="similarity">
    <text evidence="6">Belongs to the protein kinase superfamily. STE Ser/Thr protein kinase family. MAP kinase kinase subfamily.</text>
</comment>
<keyword evidence="11" id="KW-1185">Reference proteome</keyword>
<dbReference type="Gene3D" id="1.10.510.10">
    <property type="entry name" value="Transferase(Phosphotransferase) domain 1"/>
    <property type="match status" value="1"/>
</dbReference>
<evidence type="ECO:0000256" key="6">
    <source>
        <dbReference type="ARBA" id="ARBA00038035"/>
    </source>
</evidence>
<keyword evidence="2 10" id="KW-0808">Transferase</keyword>
<feature type="compositionally biased region" description="Polar residues" evidence="8">
    <location>
        <begin position="475"/>
        <end position="486"/>
    </location>
</feature>
<dbReference type="EMBL" id="JBANRG010000022">
    <property type="protein sequence ID" value="KAK7455734.1"/>
    <property type="molecule type" value="Genomic_DNA"/>
</dbReference>
<organism evidence="10 11">
    <name type="scientific">Marasmiellus scandens</name>
    <dbReference type="NCBI Taxonomy" id="2682957"/>
    <lineage>
        <taxon>Eukaryota</taxon>
        <taxon>Fungi</taxon>
        <taxon>Dikarya</taxon>
        <taxon>Basidiomycota</taxon>
        <taxon>Agaricomycotina</taxon>
        <taxon>Agaricomycetes</taxon>
        <taxon>Agaricomycetidae</taxon>
        <taxon>Agaricales</taxon>
        <taxon>Marasmiineae</taxon>
        <taxon>Omphalotaceae</taxon>
        <taxon>Marasmiellus</taxon>
    </lineage>
</organism>
<evidence type="ECO:0000313" key="10">
    <source>
        <dbReference type="EMBL" id="KAK7455734.1"/>
    </source>
</evidence>
<feature type="region of interest" description="Disordered" evidence="8">
    <location>
        <begin position="427"/>
        <end position="602"/>
    </location>
</feature>
<dbReference type="GO" id="GO:0004708">
    <property type="term" value="F:MAP kinase kinase activity"/>
    <property type="evidence" value="ECO:0007669"/>
    <property type="project" value="UniProtKB-EC"/>
</dbReference>
<dbReference type="Pfam" id="PF00069">
    <property type="entry name" value="Pkinase"/>
    <property type="match status" value="1"/>
</dbReference>
<proteinExistence type="inferred from homology"/>
<dbReference type="PROSITE" id="PS50011">
    <property type="entry name" value="PROTEIN_KINASE_DOM"/>
    <property type="match status" value="1"/>
</dbReference>
<protein>
    <submittedName>
        <fullName evidence="10">MAP kinase kinase (MEK)</fullName>
        <ecNumber evidence="10">2.7.12.2</ecNumber>
    </submittedName>
</protein>
<dbReference type="EC" id="2.7.12.2" evidence="10"/>
<evidence type="ECO:0000256" key="3">
    <source>
        <dbReference type="ARBA" id="ARBA00022741"/>
    </source>
</evidence>
<feature type="binding site" evidence="7">
    <location>
        <position position="252"/>
    </location>
    <ligand>
        <name>ATP</name>
        <dbReference type="ChEBI" id="CHEBI:30616"/>
    </ligand>
</feature>
<evidence type="ECO:0000259" key="9">
    <source>
        <dbReference type="PROSITE" id="PS50011"/>
    </source>
</evidence>
<evidence type="ECO:0000256" key="2">
    <source>
        <dbReference type="ARBA" id="ARBA00022679"/>
    </source>
</evidence>
<gene>
    <name evidence="10" type="primary">STE7_2</name>
    <name evidence="10" type="ORF">VKT23_010767</name>
</gene>
<keyword evidence="1" id="KW-0723">Serine/threonine-protein kinase</keyword>
<dbReference type="Proteomes" id="UP001498398">
    <property type="component" value="Unassembled WGS sequence"/>
</dbReference>
<feature type="compositionally biased region" description="Basic and acidic residues" evidence="8">
    <location>
        <begin position="522"/>
        <end position="535"/>
    </location>
</feature>
<reference evidence="10 11" key="1">
    <citation type="submission" date="2024-01" db="EMBL/GenBank/DDBJ databases">
        <title>A draft genome for the cacao thread blight pathogen Marasmiellus scandens.</title>
        <authorList>
            <person name="Baruah I.K."/>
            <person name="Leung J."/>
            <person name="Bukari Y."/>
            <person name="Amoako-Attah I."/>
            <person name="Meinhardt L.W."/>
            <person name="Bailey B.A."/>
            <person name="Cohen S.P."/>
        </authorList>
    </citation>
    <scope>NUCLEOTIDE SEQUENCE [LARGE SCALE GENOMIC DNA]</scope>
    <source>
        <strain evidence="10 11">GH-19</strain>
    </source>
</reference>
<dbReference type="PROSITE" id="PS00107">
    <property type="entry name" value="PROTEIN_KINASE_ATP"/>
    <property type="match status" value="1"/>
</dbReference>
<keyword evidence="4 10" id="KW-0418">Kinase</keyword>
<evidence type="ECO:0000256" key="7">
    <source>
        <dbReference type="PROSITE-ProRule" id="PRU10141"/>
    </source>
</evidence>
<evidence type="ECO:0000256" key="8">
    <source>
        <dbReference type="SAM" id="MobiDB-lite"/>
    </source>
</evidence>
<accession>A0ABR1JCM4</accession>
<feature type="compositionally biased region" description="Polar residues" evidence="8">
    <location>
        <begin position="1"/>
        <end position="14"/>
    </location>
</feature>
<evidence type="ECO:0000256" key="1">
    <source>
        <dbReference type="ARBA" id="ARBA00022527"/>
    </source>
</evidence>
<evidence type="ECO:0000256" key="5">
    <source>
        <dbReference type="ARBA" id="ARBA00022840"/>
    </source>
</evidence>
<evidence type="ECO:0000256" key="4">
    <source>
        <dbReference type="ARBA" id="ARBA00022777"/>
    </source>
</evidence>
<feature type="region of interest" description="Disordered" evidence="8">
    <location>
        <begin position="1"/>
        <end position="221"/>
    </location>
</feature>